<dbReference type="Gene3D" id="3.90.180.10">
    <property type="entry name" value="Medium-chain alcohol dehydrogenases, catalytic domain"/>
    <property type="match status" value="1"/>
</dbReference>
<evidence type="ECO:0000256" key="3">
    <source>
        <dbReference type="SAM" id="MobiDB-lite"/>
    </source>
</evidence>
<dbReference type="InterPro" id="IPR011032">
    <property type="entry name" value="GroES-like_sf"/>
</dbReference>
<accession>A0ABU2JH52</accession>
<evidence type="ECO:0000313" key="5">
    <source>
        <dbReference type="EMBL" id="MDT0264305.1"/>
    </source>
</evidence>
<evidence type="ECO:0000256" key="1">
    <source>
        <dbReference type="ARBA" id="ARBA00022857"/>
    </source>
</evidence>
<dbReference type="Pfam" id="PF00107">
    <property type="entry name" value="ADH_zinc_N"/>
    <property type="match status" value="1"/>
</dbReference>
<dbReference type="Proteomes" id="UP001183176">
    <property type="component" value="Unassembled WGS sequence"/>
</dbReference>
<feature type="domain" description="Enoyl reductase (ER)" evidence="4">
    <location>
        <begin position="12"/>
        <end position="325"/>
    </location>
</feature>
<dbReference type="EMBL" id="JAVREH010000085">
    <property type="protein sequence ID" value="MDT0264305.1"/>
    <property type="molecule type" value="Genomic_DNA"/>
</dbReference>
<evidence type="ECO:0000259" key="4">
    <source>
        <dbReference type="SMART" id="SM00829"/>
    </source>
</evidence>
<dbReference type="InterPro" id="IPR036291">
    <property type="entry name" value="NAD(P)-bd_dom_sf"/>
</dbReference>
<dbReference type="Pfam" id="PF08240">
    <property type="entry name" value="ADH_N"/>
    <property type="match status" value="1"/>
</dbReference>
<keyword evidence="6" id="KW-1185">Reference proteome</keyword>
<keyword evidence="1" id="KW-0521">NADP</keyword>
<evidence type="ECO:0000313" key="6">
    <source>
        <dbReference type="Proteomes" id="UP001183176"/>
    </source>
</evidence>
<dbReference type="RefSeq" id="WP_311425444.1">
    <property type="nucleotide sequence ID" value="NZ_JAVREH010000085.1"/>
</dbReference>
<evidence type="ECO:0000256" key="2">
    <source>
        <dbReference type="ARBA" id="ARBA00023002"/>
    </source>
</evidence>
<dbReference type="PANTHER" id="PTHR48106">
    <property type="entry name" value="QUINONE OXIDOREDUCTASE PIG3-RELATED"/>
    <property type="match status" value="1"/>
</dbReference>
<feature type="compositionally biased region" description="Polar residues" evidence="3">
    <location>
        <begin position="11"/>
        <end position="24"/>
    </location>
</feature>
<dbReference type="SUPFAM" id="SSF50129">
    <property type="entry name" value="GroES-like"/>
    <property type="match status" value="1"/>
</dbReference>
<dbReference type="InterPro" id="IPR013149">
    <property type="entry name" value="ADH-like_C"/>
</dbReference>
<organism evidence="5 6">
    <name type="scientific">Jatrophihabitans lederbergiae</name>
    <dbReference type="NCBI Taxonomy" id="3075547"/>
    <lineage>
        <taxon>Bacteria</taxon>
        <taxon>Bacillati</taxon>
        <taxon>Actinomycetota</taxon>
        <taxon>Actinomycetes</taxon>
        <taxon>Jatrophihabitantales</taxon>
        <taxon>Jatrophihabitantaceae</taxon>
        <taxon>Jatrophihabitans</taxon>
    </lineage>
</organism>
<gene>
    <name evidence="5" type="ORF">RM423_23350</name>
</gene>
<dbReference type="InterPro" id="IPR013154">
    <property type="entry name" value="ADH-like_N"/>
</dbReference>
<keyword evidence="2" id="KW-0560">Oxidoreductase</keyword>
<protein>
    <submittedName>
        <fullName evidence="5">Zinc-binding dehydrogenase</fullName>
    </submittedName>
</protein>
<name>A0ABU2JH52_9ACTN</name>
<feature type="region of interest" description="Disordered" evidence="3">
    <location>
        <begin position="1"/>
        <end position="27"/>
    </location>
</feature>
<dbReference type="SUPFAM" id="SSF51735">
    <property type="entry name" value="NAD(P)-binding Rossmann-fold domains"/>
    <property type="match status" value="1"/>
</dbReference>
<comment type="caution">
    <text evidence="5">The sequence shown here is derived from an EMBL/GenBank/DDBJ whole genome shotgun (WGS) entry which is preliminary data.</text>
</comment>
<reference evidence="6" key="1">
    <citation type="submission" date="2023-07" db="EMBL/GenBank/DDBJ databases">
        <title>30 novel species of actinomycetes from the DSMZ collection.</title>
        <authorList>
            <person name="Nouioui I."/>
        </authorList>
    </citation>
    <scope>NUCLEOTIDE SEQUENCE [LARGE SCALE GENOMIC DNA]</scope>
    <source>
        <strain evidence="6">DSM 44399</strain>
    </source>
</reference>
<dbReference type="InterPro" id="IPR020843">
    <property type="entry name" value="ER"/>
</dbReference>
<dbReference type="SMART" id="SM00829">
    <property type="entry name" value="PKS_ER"/>
    <property type="match status" value="1"/>
</dbReference>
<dbReference type="Gene3D" id="3.40.50.720">
    <property type="entry name" value="NAD(P)-binding Rossmann-like Domain"/>
    <property type="match status" value="1"/>
</dbReference>
<sequence>MRALQMDSPAPDSSTTHVVRTQTPTPGPGQVSINVAYAGINFMDVMTRRGDPGYAPLGWPLVPGLEVAGTVRAAGPGVCNIQVGDRVAAKLSGGGFAEVAVADSKLVAPVPDSLDLSAAAAAPLMLATAVLLLRDVAQLRAGERLFMHKVSGGVGSVVPQVAQTLGVGVRVGSVSRSSSIDAATAAGWDHVLHHDDAIEDAARRAAGGGFDVILDPTGTTSLELDLAIAAPGARIILFGNAGGTAPAALPPFSRLLGSNVGLLGFSITALARTNPDRVTDALVAGLDMLVQRQVHLPVTVIESLTDVGAIHDLLANRVGTGKYVVHVNDRSSTCDPRLAL</sequence>
<dbReference type="PANTHER" id="PTHR48106:SF13">
    <property type="entry name" value="QUINONE OXIDOREDUCTASE-RELATED"/>
    <property type="match status" value="1"/>
</dbReference>
<proteinExistence type="predicted"/>